<dbReference type="Gene3D" id="1.10.472.80">
    <property type="entry name" value="Ypt/Rab-GAP domain of gyp1p, domain 3"/>
    <property type="match status" value="1"/>
</dbReference>
<dbReference type="EnsemblMetazoa" id="G18876.3">
    <property type="protein sequence ID" value="G18876.3:cds"/>
    <property type="gene ID" value="G18876"/>
</dbReference>
<keyword evidence="1" id="KW-0343">GTPase activation</keyword>
<dbReference type="FunFam" id="1.10.8.270:FF:000010">
    <property type="entry name" value="Putative USP6 N-terminal-like protein"/>
    <property type="match status" value="1"/>
</dbReference>
<dbReference type="InterPro" id="IPR035969">
    <property type="entry name" value="Rab-GAP_TBC_sf"/>
</dbReference>
<dbReference type="PANTHER" id="PTHR47219:SF19">
    <property type="entry name" value="USP6 N-TERMINAL-LIKE PROTEIN ISOFORM X1"/>
    <property type="match status" value="1"/>
</dbReference>
<dbReference type="Pfam" id="PF00566">
    <property type="entry name" value="RabGAP-TBC"/>
    <property type="match status" value="1"/>
</dbReference>
<evidence type="ECO:0000313" key="5">
    <source>
        <dbReference type="Proteomes" id="UP000005408"/>
    </source>
</evidence>
<reference evidence="4" key="1">
    <citation type="submission" date="2022-08" db="UniProtKB">
        <authorList>
            <consortium name="EnsemblMetazoa"/>
        </authorList>
    </citation>
    <scope>IDENTIFICATION</scope>
    <source>
        <strain evidence="4">05x7-T-G4-1.051#20</strain>
    </source>
</reference>
<dbReference type="GO" id="GO:0005096">
    <property type="term" value="F:GTPase activator activity"/>
    <property type="evidence" value="ECO:0007669"/>
    <property type="project" value="UniProtKB-KW"/>
</dbReference>
<protein>
    <recommendedName>
        <fullName evidence="3">Rab-GAP TBC domain-containing protein</fullName>
    </recommendedName>
</protein>
<evidence type="ECO:0000256" key="1">
    <source>
        <dbReference type="ARBA" id="ARBA00022468"/>
    </source>
</evidence>
<keyword evidence="5" id="KW-1185">Reference proteome</keyword>
<dbReference type="PANTHER" id="PTHR47219">
    <property type="entry name" value="RAB GTPASE-ACTIVATING PROTEIN 1-LIKE"/>
    <property type="match status" value="1"/>
</dbReference>
<dbReference type="GO" id="GO:0031267">
    <property type="term" value="F:small GTPase binding"/>
    <property type="evidence" value="ECO:0007669"/>
    <property type="project" value="TreeGrafter"/>
</dbReference>
<dbReference type="PROSITE" id="PS50086">
    <property type="entry name" value="TBC_RABGAP"/>
    <property type="match status" value="1"/>
</dbReference>
<dbReference type="Gene3D" id="1.10.8.270">
    <property type="entry name" value="putative rabgap domain of human tbc1 domain family member 14 like domains"/>
    <property type="match status" value="1"/>
</dbReference>
<dbReference type="InterPro" id="IPR000195">
    <property type="entry name" value="Rab-GAP-TBC_dom"/>
</dbReference>
<feature type="domain" description="Rab-GAP TBC" evidence="3">
    <location>
        <begin position="111"/>
        <end position="312"/>
    </location>
</feature>
<feature type="region of interest" description="Disordered" evidence="2">
    <location>
        <begin position="428"/>
        <end position="450"/>
    </location>
</feature>
<dbReference type="SUPFAM" id="SSF47923">
    <property type="entry name" value="Ypt/Rab-GAP domain of gyp1p"/>
    <property type="match status" value="2"/>
</dbReference>
<evidence type="ECO:0000313" key="4">
    <source>
        <dbReference type="EnsemblMetazoa" id="G18876.3:cds"/>
    </source>
</evidence>
<dbReference type="SMART" id="SM00164">
    <property type="entry name" value="TBC"/>
    <property type="match status" value="1"/>
</dbReference>
<feature type="region of interest" description="Disordered" evidence="2">
    <location>
        <begin position="640"/>
        <end position="659"/>
    </location>
</feature>
<accession>A0A8W8JG77</accession>
<organism evidence="4 5">
    <name type="scientific">Magallana gigas</name>
    <name type="common">Pacific oyster</name>
    <name type="synonym">Crassostrea gigas</name>
    <dbReference type="NCBI Taxonomy" id="29159"/>
    <lineage>
        <taxon>Eukaryota</taxon>
        <taxon>Metazoa</taxon>
        <taxon>Spiralia</taxon>
        <taxon>Lophotrochozoa</taxon>
        <taxon>Mollusca</taxon>
        <taxon>Bivalvia</taxon>
        <taxon>Autobranchia</taxon>
        <taxon>Pteriomorphia</taxon>
        <taxon>Ostreida</taxon>
        <taxon>Ostreoidea</taxon>
        <taxon>Ostreidae</taxon>
        <taxon>Magallana</taxon>
    </lineage>
</organism>
<name>A0A8W8JG77_MAGGI</name>
<dbReference type="AlphaFoldDB" id="A0A8W8JG77"/>
<dbReference type="Gene3D" id="1.10.10.750">
    <property type="entry name" value="Ypt/Rab-GAP domain of gyp1p, domain 1"/>
    <property type="match status" value="1"/>
</dbReference>
<sequence length="802" mass="92829">MCRLSKASPTIDELDEVQRAKEERREIVAKYDKGREEGAQIDPWEDPAFEVYHVLDRWGFIHDHRLPEGRDAAESKAIDIERERSKKWMKMINKWEQYYPGEKIVRRIYKGIPASVRGLVWARILSINKTREEQKDVYKIMRNRARKKSPHIRQIDIDVNRTYRNHIMFRERYGVKQQALFHVLAAYSMYNTEVGYCQGMSEIAALLLMYLNEEDAFWGLSQLFCSKNHGMHGKIHGRLMHGFFIPGFPKLLRYQEHHDVILKKFLPKVRKYFERNDIYPSLYTIKWFLQCFLGRIPFTLTLRLWDIFILEGEKILTGMAYNIIKLHRRKLMRMGPDEILQFFQSELEKNFGYDDDTVIDQLQICMEELRKAKMDFPPHPKANEEPTLPFGLEIEPSYEQIIKGRNPETVDEHFKRNPHKGKAGYLKRRGLNATTPELPRSRTDSSRMSEYSMDDTSTYYDTAANSRISFSKASMQSSRTSYADDSDVEGFRQTPMMDDLDEDLVGMENGHPSRDTTIENIAQELKTPSVHSDYDNMEQHTSPNSSSRASFHEAMENNITKVAVHHEVSSHIPASKSDGYIKSRSRANKNDNQNYSHANQEVTMENVAGSYRQGAKSANELNSSSPGRYVSKLKINTDYNGHPNGFAEESPSHRNGHSSSKVVVTTANFNQRLIYLSLNLVKLLVCLYFELILGSKHVEESPNPDACTLCGWPDHGPKQLGRGLPWGTAAWSIVWTCFRWRKEDAICPLPLTVPLSVSGLYLLRIRKWMNASHFQVIGLLLLHCQITINVFKIFIHLSNTII</sequence>
<dbReference type="Proteomes" id="UP000005408">
    <property type="component" value="Unassembled WGS sequence"/>
</dbReference>
<evidence type="ECO:0000256" key="2">
    <source>
        <dbReference type="SAM" id="MobiDB-lite"/>
    </source>
</evidence>
<proteinExistence type="predicted"/>
<dbReference type="InterPro" id="IPR050302">
    <property type="entry name" value="Rab_GAP_TBC_domain"/>
</dbReference>
<evidence type="ECO:0000259" key="3">
    <source>
        <dbReference type="PROSITE" id="PS50086"/>
    </source>
</evidence>
<dbReference type="FunFam" id="1.10.472.80:FF:000019">
    <property type="entry name" value="USP6 N-terminal like"/>
    <property type="match status" value="1"/>
</dbReference>